<name>G3I9E4_CRIGR</name>
<dbReference type="PROSITE" id="PS51257">
    <property type="entry name" value="PROKAR_LIPOPROTEIN"/>
    <property type="match status" value="1"/>
</dbReference>
<evidence type="ECO:0000313" key="3">
    <source>
        <dbReference type="Proteomes" id="UP000001075"/>
    </source>
</evidence>
<keyword evidence="1" id="KW-0732">Signal</keyword>
<protein>
    <submittedName>
        <fullName evidence="2">Uncharacterized protein</fullName>
    </submittedName>
</protein>
<evidence type="ECO:0000256" key="1">
    <source>
        <dbReference type="SAM" id="SignalP"/>
    </source>
</evidence>
<sequence>MEGVLRTGLLTMVWLACRTTSPGIGPPTIGWVLPHQSLIKKMPYSPLVMADAGGSL</sequence>
<evidence type="ECO:0000313" key="2">
    <source>
        <dbReference type="EMBL" id="EGW13786.1"/>
    </source>
</evidence>
<gene>
    <name evidence="2" type="ORF">I79_020185</name>
</gene>
<dbReference type="EMBL" id="JH001595">
    <property type="protein sequence ID" value="EGW13786.1"/>
    <property type="molecule type" value="Genomic_DNA"/>
</dbReference>
<proteinExistence type="predicted"/>
<dbReference type="AlphaFoldDB" id="G3I9E4"/>
<feature type="chain" id="PRO_5003445287" evidence="1">
    <location>
        <begin position="23"/>
        <end position="56"/>
    </location>
</feature>
<organism evidence="2 3">
    <name type="scientific">Cricetulus griseus</name>
    <name type="common">Chinese hamster</name>
    <name type="synonym">Cricetulus barabensis griseus</name>
    <dbReference type="NCBI Taxonomy" id="10029"/>
    <lineage>
        <taxon>Eukaryota</taxon>
        <taxon>Metazoa</taxon>
        <taxon>Chordata</taxon>
        <taxon>Craniata</taxon>
        <taxon>Vertebrata</taxon>
        <taxon>Euteleostomi</taxon>
        <taxon>Mammalia</taxon>
        <taxon>Eutheria</taxon>
        <taxon>Euarchontoglires</taxon>
        <taxon>Glires</taxon>
        <taxon>Rodentia</taxon>
        <taxon>Myomorpha</taxon>
        <taxon>Muroidea</taxon>
        <taxon>Cricetidae</taxon>
        <taxon>Cricetinae</taxon>
        <taxon>Cricetulus</taxon>
    </lineage>
</organism>
<feature type="signal peptide" evidence="1">
    <location>
        <begin position="1"/>
        <end position="22"/>
    </location>
</feature>
<accession>G3I9E4</accession>
<dbReference type="InParanoid" id="G3I9E4"/>
<dbReference type="Proteomes" id="UP000001075">
    <property type="component" value="Unassembled WGS sequence"/>
</dbReference>
<reference evidence="3" key="1">
    <citation type="journal article" date="2011" name="Nat. Biotechnol.">
        <title>The genomic sequence of the Chinese hamster ovary (CHO)-K1 cell line.</title>
        <authorList>
            <person name="Xu X."/>
            <person name="Nagarajan H."/>
            <person name="Lewis N.E."/>
            <person name="Pan S."/>
            <person name="Cai Z."/>
            <person name="Liu X."/>
            <person name="Chen W."/>
            <person name="Xie M."/>
            <person name="Wang W."/>
            <person name="Hammond S."/>
            <person name="Andersen M.R."/>
            <person name="Neff N."/>
            <person name="Passarelli B."/>
            <person name="Koh W."/>
            <person name="Fan H.C."/>
            <person name="Wang J."/>
            <person name="Gui Y."/>
            <person name="Lee K.H."/>
            <person name="Betenbaugh M.J."/>
            <person name="Quake S.R."/>
            <person name="Famili I."/>
            <person name="Palsson B.O."/>
            <person name="Wang J."/>
        </authorList>
    </citation>
    <scope>NUCLEOTIDE SEQUENCE [LARGE SCALE GENOMIC DNA]</scope>
    <source>
        <strain evidence="3">CHO K1 cell line</strain>
    </source>
</reference>